<name>A0ABP6XC99_9ACTN</name>
<proteinExistence type="predicted"/>
<dbReference type="Proteomes" id="UP001500767">
    <property type="component" value="Unassembled WGS sequence"/>
</dbReference>
<feature type="compositionally biased region" description="Polar residues" evidence="1">
    <location>
        <begin position="1"/>
        <end position="12"/>
    </location>
</feature>
<sequence>MSDLPETNQSETSEAEATRPDTSTEDPTRTEDGGTALEQAGEAIREAKDAGGTVAANEDITTLDAQRAGEYSEDPGGEGGHP</sequence>
<evidence type="ECO:0000313" key="3">
    <source>
        <dbReference type="Proteomes" id="UP001500767"/>
    </source>
</evidence>
<evidence type="ECO:0008006" key="4">
    <source>
        <dbReference type="Google" id="ProtNLM"/>
    </source>
</evidence>
<evidence type="ECO:0000313" key="2">
    <source>
        <dbReference type="EMBL" id="GAA3564562.1"/>
    </source>
</evidence>
<feature type="region of interest" description="Disordered" evidence="1">
    <location>
        <begin position="1"/>
        <end position="82"/>
    </location>
</feature>
<organism evidence="2 3">
    <name type="scientific">Microlunatus spumicola</name>
    <dbReference type="NCBI Taxonomy" id="81499"/>
    <lineage>
        <taxon>Bacteria</taxon>
        <taxon>Bacillati</taxon>
        <taxon>Actinomycetota</taxon>
        <taxon>Actinomycetes</taxon>
        <taxon>Propionibacteriales</taxon>
        <taxon>Propionibacteriaceae</taxon>
        <taxon>Microlunatus</taxon>
    </lineage>
</organism>
<dbReference type="EMBL" id="BAAAYR010000002">
    <property type="protein sequence ID" value="GAA3564562.1"/>
    <property type="molecule type" value="Genomic_DNA"/>
</dbReference>
<comment type="caution">
    <text evidence="2">The sequence shown here is derived from an EMBL/GenBank/DDBJ whole genome shotgun (WGS) entry which is preliminary data.</text>
</comment>
<dbReference type="RefSeq" id="WP_204910777.1">
    <property type="nucleotide sequence ID" value="NZ_BAAAYR010000002.1"/>
</dbReference>
<accession>A0ABP6XC99</accession>
<protein>
    <recommendedName>
        <fullName evidence="4">MT0933-like antitoxin protein</fullName>
    </recommendedName>
</protein>
<gene>
    <name evidence="2" type="ORF">GCM10022197_20290</name>
</gene>
<reference evidence="3" key="1">
    <citation type="journal article" date="2019" name="Int. J. Syst. Evol. Microbiol.">
        <title>The Global Catalogue of Microorganisms (GCM) 10K type strain sequencing project: providing services to taxonomists for standard genome sequencing and annotation.</title>
        <authorList>
            <consortium name="The Broad Institute Genomics Platform"/>
            <consortium name="The Broad Institute Genome Sequencing Center for Infectious Disease"/>
            <person name="Wu L."/>
            <person name="Ma J."/>
        </authorList>
    </citation>
    <scope>NUCLEOTIDE SEQUENCE [LARGE SCALE GENOMIC DNA]</scope>
    <source>
        <strain evidence="3">JCM 16540</strain>
    </source>
</reference>
<evidence type="ECO:0000256" key="1">
    <source>
        <dbReference type="SAM" id="MobiDB-lite"/>
    </source>
</evidence>
<keyword evidence="3" id="KW-1185">Reference proteome</keyword>